<gene>
    <name evidence="1" type="ORF">SSFG_04910</name>
</gene>
<protein>
    <submittedName>
        <fullName evidence="1">Predicted protein</fullName>
    </submittedName>
</protein>
<evidence type="ECO:0000313" key="1">
    <source>
        <dbReference type="EMBL" id="EFE69668.2"/>
    </source>
</evidence>
<proteinExistence type="predicted"/>
<evidence type="ECO:0000313" key="2">
    <source>
        <dbReference type="Proteomes" id="UP000003824"/>
    </source>
</evidence>
<dbReference type="Proteomes" id="UP000003824">
    <property type="component" value="Unassembled WGS sequence"/>
</dbReference>
<dbReference type="EMBL" id="DS999641">
    <property type="protein sequence ID" value="EFE69668.2"/>
    <property type="molecule type" value="Genomic_DNA"/>
</dbReference>
<organism evidence="1 2">
    <name type="scientific">Streptomyces viridosporus (strain ATCC 14672 / DSM 40746 / JCM 4963 / KCTC 9882 / NRRL B-12104 / FH 1290)</name>
    <name type="common">Streptomyces ghanaensis</name>
    <dbReference type="NCBI Taxonomy" id="566461"/>
    <lineage>
        <taxon>Bacteria</taxon>
        <taxon>Bacillati</taxon>
        <taxon>Actinomycetota</taxon>
        <taxon>Actinomycetes</taxon>
        <taxon>Kitasatosporales</taxon>
        <taxon>Streptomycetaceae</taxon>
        <taxon>Streptomyces</taxon>
    </lineage>
</organism>
<reference evidence="2" key="1">
    <citation type="submission" date="2008-12" db="EMBL/GenBank/DDBJ databases">
        <title>Annotation of Streptomyces ghanaensis ATCC 14672.</title>
        <authorList>
            <consortium name="The Broad Institute Genome Sequencing Platform"/>
            <consortium name="Broad Institute Microbial Sequencing Center"/>
            <person name="Fischbach M."/>
            <person name="Ward D."/>
            <person name="Young S."/>
            <person name="Kodira C.D."/>
            <person name="Zeng Q."/>
            <person name="Koehrsen M."/>
            <person name="Godfrey P."/>
            <person name="Alvarado L."/>
            <person name="Berlin A.M."/>
            <person name="Borenstein D."/>
            <person name="Chen Z."/>
            <person name="Engels R."/>
            <person name="Freedman E."/>
            <person name="Gellesch M."/>
            <person name="Goldberg J."/>
            <person name="Griggs A."/>
            <person name="Gujja S."/>
            <person name="Heiman D.I."/>
            <person name="Hepburn T.A."/>
            <person name="Howarth C."/>
            <person name="Jen D."/>
            <person name="Larson L."/>
            <person name="Lewis B."/>
            <person name="Mehta T."/>
            <person name="Park D."/>
            <person name="Pearson M."/>
            <person name="Roberts A."/>
            <person name="Saif S."/>
            <person name="Shea T.D."/>
            <person name="Shenoy N."/>
            <person name="Sisk P."/>
            <person name="Stolte C."/>
            <person name="Sykes S.N."/>
            <person name="Walk T."/>
            <person name="White J."/>
            <person name="Yandava C."/>
            <person name="Straight P."/>
            <person name="Clardy J."/>
            <person name="Hung D."/>
            <person name="Kolter R."/>
            <person name="Mekalanos J."/>
            <person name="Walker S."/>
            <person name="Walsh C.T."/>
            <person name="Wieland B.L.C."/>
            <person name="Ilzarbe M."/>
            <person name="Galagan J."/>
            <person name="Nusbaum C."/>
            <person name="Birren B."/>
        </authorList>
    </citation>
    <scope>NUCLEOTIDE SEQUENCE [LARGE SCALE GENOMIC DNA]</scope>
    <source>
        <strain evidence="2">ATCC 14672 / DSM 40746 / JCM 4963 / KCTC 9882 / NRRL B-12104 / FH 1290</strain>
    </source>
</reference>
<sequence>MTRLGVGVSRSLGEAQALIPGFKKALVGVEAFLAHPVTVLDGTLVLYLPPDGFGVLFRAELSCPRPNNRSQAGCH</sequence>
<dbReference type="AlphaFoldDB" id="D6A552"/>
<name>D6A552_STRV1</name>
<accession>D6A552</accession>